<feature type="domain" description="Serine/arginine repetitive matrix protein C-terminal" evidence="2">
    <location>
        <begin position="48"/>
        <end position="104"/>
    </location>
</feature>
<dbReference type="GeneID" id="116416720"/>
<accession>A0A7M7R3P5</accession>
<dbReference type="Pfam" id="PF15230">
    <property type="entry name" value="SRRM_C"/>
    <property type="match status" value="1"/>
</dbReference>
<dbReference type="RefSeq" id="XP_032457706.1">
    <property type="nucleotide sequence ID" value="XM_032601815.1"/>
</dbReference>
<evidence type="ECO:0000313" key="3">
    <source>
        <dbReference type="EnsemblMetazoa" id="XP_032457706"/>
    </source>
</evidence>
<feature type="compositionally biased region" description="Low complexity" evidence="1">
    <location>
        <begin position="108"/>
        <end position="133"/>
    </location>
</feature>
<reference evidence="3" key="1">
    <citation type="submission" date="2021-01" db="UniProtKB">
        <authorList>
            <consortium name="EnsemblMetazoa"/>
        </authorList>
    </citation>
    <scope>IDENTIFICATION</scope>
</reference>
<dbReference type="AlphaFoldDB" id="A0A7M7R3P5"/>
<dbReference type="InterPro" id="IPR029360">
    <property type="entry name" value="SRRM_C"/>
</dbReference>
<keyword evidence="4" id="KW-1185">Reference proteome</keyword>
<feature type="region of interest" description="Disordered" evidence="1">
    <location>
        <begin position="29"/>
        <end position="143"/>
    </location>
</feature>
<dbReference type="Proteomes" id="UP000002358">
    <property type="component" value="Unassembled WGS sequence"/>
</dbReference>
<feature type="compositionally biased region" description="Basic residues" evidence="1">
    <location>
        <begin position="91"/>
        <end position="100"/>
    </location>
</feature>
<name>A0A7M7R3P5_NASVI</name>
<dbReference type="EnsemblMetazoa" id="XM_032601815">
    <property type="protein sequence ID" value="XP_032457706"/>
    <property type="gene ID" value="LOC116416720"/>
</dbReference>
<organism evidence="3 4">
    <name type="scientific">Nasonia vitripennis</name>
    <name type="common">Parasitic wasp</name>
    <dbReference type="NCBI Taxonomy" id="7425"/>
    <lineage>
        <taxon>Eukaryota</taxon>
        <taxon>Metazoa</taxon>
        <taxon>Ecdysozoa</taxon>
        <taxon>Arthropoda</taxon>
        <taxon>Hexapoda</taxon>
        <taxon>Insecta</taxon>
        <taxon>Pterygota</taxon>
        <taxon>Neoptera</taxon>
        <taxon>Endopterygota</taxon>
        <taxon>Hymenoptera</taxon>
        <taxon>Apocrita</taxon>
        <taxon>Proctotrupomorpha</taxon>
        <taxon>Chalcidoidea</taxon>
        <taxon>Pteromalidae</taxon>
        <taxon>Pteromalinae</taxon>
        <taxon>Nasonia</taxon>
    </lineage>
</organism>
<evidence type="ECO:0000259" key="2">
    <source>
        <dbReference type="Pfam" id="PF15230"/>
    </source>
</evidence>
<evidence type="ECO:0000313" key="4">
    <source>
        <dbReference type="Proteomes" id="UP000002358"/>
    </source>
</evidence>
<sequence>MENRYQGRWNVNMMADFCWTLKRDIKTNNKKRKRNPLHSSARYSRINYSSESTSSVTGRNSRPASSELSRSRSPSIPRRYGSPSFLDRRRITSARKRPVPYHRPTPSPVSSQSSMKSSTDSSCSTNSVSSCQTKSCGSLHLFS</sequence>
<feature type="compositionally biased region" description="Low complexity" evidence="1">
    <location>
        <begin position="61"/>
        <end position="84"/>
    </location>
</feature>
<proteinExistence type="predicted"/>
<dbReference type="InParanoid" id="A0A7M7R3P5"/>
<evidence type="ECO:0000256" key="1">
    <source>
        <dbReference type="SAM" id="MobiDB-lite"/>
    </source>
</evidence>
<protein>
    <recommendedName>
        <fullName evidence="2">Serine/arginine repetitive matrix protein C-terminal domain-containing protein</fullName>
    </recommendedName>
</protein>
<dbReference type="OrthoDB" id="7701760at2759"/>
<dbReference type="KEGG" id="nvi:116416720"/>
<feature type="compositionally biased region" description="Polar residues" evidence="1">
    <location>
        <begin position="37"/>
        <end position="60"/>
    </location>
</feature>